<evidence type="ECO:0000256" key="4">
    <source>
        <dbReference type="ARBA" id="ARBA00023163"/>
    </source>
</evidence>
<evidence type="ECO:0000259" key="5">
    <source>
        <dbReference type="Pfam" id="PF03466"/>
    </source>
</evidence>
<comment type="caution">
    <text evidence="6">The sequence shown here is derived from an EMBL/GenBank/DDBJ whole genome shotgun (WGS) entry which is preliminary data.</text>
</comment>
<evidence type="ECO:0000256" key="3">
    <source>
        <dbReference type="ARBA" id="ARBA00023125"/>
    </source>
</evidence>
<dbReference type="PANTHER" id="PTHR30346:SF29">
    <property type="entry name" value="LYSR SUBSTRATE-BINDING"/>
    <property type="match status" value="1"/>
</dbReference>
<dbReference type="Proteomes" id="UP001183176">
    <property type="component" value="Unassembled WGS sequence"/>
</dbReference>
<comment type="similarity">
    <text evidence="1">Belongs to the LysR transcriptional regulatory family.</text>
</comment>
<organism evidence="6 7">
    <name type="scientific">Jatrophihabitans lederbergiae</name>
    <dbReference type="NCBI Taxonomy" id="3075547"/>
    <lineage>
        <taxon>Bacteria</taxon>
        <taxon>Bacillati</taxon>
        <taxon>Actinomycetota</taxon>
        <taxon>Actinomycetes</taxon>
        <taxon>Jatrophihabitantales</taxon>
        <taxon>Jatrophihabitantaceae</taxon>
        <taxon>Jatrophihabitans</taxon>
    </lineage>
</organism>
<evidence type="ECO:0000256" key="1">
    <source>
        <dbReference type="ARBA" id="ARBA00009437"/>
    </source>
</evidence>
<dbReference type="EMBL" id="JAVREH010000050">
    <property type="protein sequence ID" value="MDT0263755.1"/>
    <property type="molecule type" value="Genomic_DNA"/>
</dbReference>
<dbReference type="SUPFAM" id="SSF53850">
    <property type="entry name" value="Periplasmic binding protein-like II"/>
    <property type="match status" value="1"/>
</dbReference>
<reference evidence="7" key="1">
    <citation type="submission" date="2023-07" db="EMBL/GenBank/DDBJ databases">
        <title>30 novel species of actinomycetes from the DSMZ collection.</title>
        <authorList>
            <person name="Nouioui I."/>
        </authorList>
    </citation>
    <scope>NUCLEOTIDE SEQUENCE [LARGE SCALE GENOMIC DNA]</scope>
    <source>
        <strain evidence="7">DSM 44399</strain>
    </source>
</reference>
<name>A0ABU2JFI5_9ACTN</name>
<evidence type="ECO:0000256" key="2">
    <source>
        <dbReference type="ARBA" id="ARBA00023015"/>
    </source>
</evidence>
<evidence type="ECO:0000313" key="6">
    <source>
        <dbReference type="EMBL" id="MDT0263755.1"/>
    </source>
</evidence>
<keyword evidence="4" id="KW-0804">Transcription</keyword>
<dbReference type="PANTHER" id="PTHR30346">
    <property type="entry name" value="TRANSCRIPTIONAL DUAL REGULATOR HCAR-RELATED"/>
    <property type="match status" value="1"/>
</dbReference>
<protein>
    <submittedName>
        <fullName evidence="6">LysR substrate-binding domain-containing protein</fullName>
    </submittedName>
</protein>
<keyword evidence="2" id="KW-0805">Transcription regulation</keyword>
<accession>A0ABU2JFI5</accession>
<sequence>MRGPRRRWYVPYARQTLDVVVLSFRPPYRPPDDESPALRLETLGEAALLLAVPTTSPLAGRDTVQLSEQSWIASPGSSSDPLLGVWPGLAGRPRISHTARDWRTVLYLVAAGAGITTVPTSLSAAVPAGVRLLAVQGGPVERRRMVLARLPGPASPMVVELARALRQETARL</sequence>
<proteinExistence type="inferred from homology"/>
<keyword evidence="3" id="KW-0238">DNA-binding</keyword>
<dbReference type="RefSeq" id="WP_311424899.1">
    <property type="nucleotide sequence ID" value="NZ_JAVREH010000050.1"/>
</dbReference>
<gene>
    <name evidence="6" type="ORF">RM423_20480</name>
</gene>
<feature type="domain" description="LysR substrate-binding" evidence="5">
    <location>
        <begin position="15"/>
        <end position="169"/>
    </location>
</feature>
<dbReference type="Gene3D" id="3.40.190.10">
    <property type="entry name" value="Periplasmic binding protein-like II"/>
    <property type="match status" value="2"/>
</dbReference>
<keyword evidence="7" id="KW-1185">Reference proteome</keyword>
<dbReference type="Pfam" id="PF03466">
    <property type="entry name" value="LysR_substrate"/>
    <property type="match status" value="1"/>
</dbReference>
<dbReference type="InterPro" id="IPR005119">
    <property type="entry name" value="LysR_subst-bd"/>
</dbReference>
<evidence type="ECO:0000313" key="7">
    <source>
        <dbReference type="Proteomes" id="UP001183176"/>
    </source>
</evidence>